<dbReference type="PANTHER" id="PTHR11638">
    <property type="entry name" value="ATP-DEPENDENT CLP PROTEASE"/>
    <property type="match status" value="1"/>
</dbReference>
<dbReference type="EMBL" id="BLXT01001714">
    <property type="protein sequence ID" value="GFN87507.1"/>
    <property type="molecule type" value="Genomic_DNA"/>
</dbReference>
<dbReference type="InterPro" id="IPR027417">
    <property type="entry name" value="P-loop_NTPase"/>
</dbReference>
<dbReference type="GO" id="GO:0034605">
    <property type="term" value="P:cellular response to heat"/>
    <property type="evidence" value="ECO:0007669"/>
    <property type="project" value="TreeGrafter"/>
</dbReference>
<keyword evidence="2" id="KW-0067">ATP-binding</keyword>
<dbReference type="GO" id="GO:0005524">
    <property type="term" value="F:ATP binding"/>
    <property type="evidence" value="ECO:0007669"/>
    <property type="project" value="UniProtKB-KW"/>
</dbReference>
<dbReference type="AlphaFoldDB" id="A0AAV3YYQ4"/>
<evidence type="ECO:0000313" key="5">
    <source>
        <dbReference type="Proteomes" id="UP000735302"/>
    </source>
</evidence>
<dbReference type="GO" id="GO:0003676">
    <property type="term" value="F:nucleic acid binding"/>
    <property type="evidence" value="ECO:0007669"/>
    <property type="project" value="InterPro"/>
</dbReference>
<dbReference type="InterPro" id="IPR003959">
    <property type="entry name" value="ATPase_AAA_core"/>
</dbReference>
<protein>
    <submittedName>
        <fullName evidence="4">Caseinolytic peptidase b-like protein</fullName>
    </submittedName>
</protein>
<organism evidence="4 5">
    <name type="scientific">Plakobranchus ocellatus</name>
    <dbReference type="NCBI Taxonomy" id="259542"/>
    <lineage>
        <taxon>Eukaryota</taxon>
        <taxon>Metazoa</taxon>
        <taxon>Spiralia</taxon>
        <taxon>Lophotrochozoa</taxon>
        <taxon>Mollusca</taxon>
        <taxon>Gastropoda</taxon>
        <taxon>Heterobranchia</taxon>
        <taxon>Euthyneura</taxon>
        <taxon>Panpulmonata</taxon>
        <taxon>Sacoglossa</taxon>
        <taxon>Placobranchoidea</taxon>
        <taxon>Plakobranchidae</taxon>
        <taxon>Plakobranchus</taxon>
    </lineage>
</organism>
<sequence length="392" mass="44625">MFLSLNIFLNGASRVQTNESQRVPGLDCRQDEEEFPNRSAAAIAVTLDRLKEAIRRKRPGLLRRGVVLQHNNATPHSANLTQQWLQRYGWEILPHPTHSPDQAPSDFHLFGPLKRHLGGMAFETKDDLISELRNWFDNLDVDFFRGRLTDGKGKTVDCKDAMFIMTSNLASEEIAHHAMQLRQEASKMSAMRGTTNIEDLEQAEKVTISRKFKDQVVRPILKYKFLRDEFLGRINEIVYFLPFSQLELAKLVIKELEFWAKRAKSKHNIDLIWDHQVVDTLAEGFDPHYGARSIKYEVERRLVTQLAMAHERQLIEKGNKIRIVVSNCNDLLPSAQQPSKSAGGKKSGTIMDAATGTVPGATIKLQVMTSDSKKYKDLEFDFTSNPFSMPST</sequence>
<dbReference type="GO" id="GO:0005739">
    <property type="term" value="C:mitochondrion"/>
    <property type="evidence" value="ECO:0007669"/>
    <property type="project" value="TreeGrafter"/>
</dbReference>
<dbReference type="Proteomes" id="UP000735302">
    <property type="component" value="Unassembled WGS sequence"/>
</dbReference>
<dbReference type="Gene3D" id="3.30.420.10">
    <property type="entry name" value="Ribonuclease H-like superfamily/Ribonuclease H"/>
    <property type="match status" value="1"/>
</dbReference>
<dbReference type="SMART" id="SM01086">
    <property type="entry name" value="ClpB_D2-small"/>
    <property type="match status" value="1"/>
</dbReference>
<dbReference type="InterPro" id="IPR019489">
    <property type="entry name" value="Clp_ATPase_C"/>
</dbReference>
<accession>A0AAV3YYQ4</accession>
<dbReference type="Pfam" id="PF07724">
    <property type="entry name" value="AAA_2"/>
    <property type="match status" value="1"/>
</dbReference>
<keyword evidence="1" id="KW-0547">Nucleotide-binding</keyword>
<feature type="domain" description="Clp ATPase C-terminal" evidence="3">
    <location>
        <begin position="243"/>
        <end position="332"/>
    </location>
</feature>
<proteinExistence type="predicted"/>
<evidence type="ECO:0000259" key="3">
    <source>
        <dbReference type="SMART" id="SM01086"/>
    </source>
</evidence>
<dbReference type="Pfam" id="PF10431">
    <property type="entry name" value="ClpB_D2-small"/>
    <property type="match status" value="1"/>
</dbReference>
<keyword evidence="5" id="KW-1185">Reference proteome</keyword>
<gene>
    <name evidence="4" type="ORF">PoB_001401300</name>
</gene>
<evidence type="ECO:0000256" key="2">
    <source>
        <dbReference type="ARBA" id="ARBA00022840"/>
    </source>
</evidence>
<dbReference type="PANTHER" id="PTHR11638:SF93">
    <property type="entry name" value="MITOCHONDRIAL DISAGGREGASE"/>
    <property type="match status" value="1"/>
</dbReference>
<dbReference type="InterPro" id="IPR036397">
    <property type="entry name" value="RNaseH_sf"/>
</dbReference>
<dbReference type="GO" id="GO:0016887">
    <property type="term" value="F:ATP hydrolysis activity"/>
    <property type="evidence" value="ECO:0007669"/>
    <property type="project" value="InterPro"/>
</dbReference>
<dbReference type="InterPro" id="IPR050130">
    <property type="entry name" value="ClpA_ClpB"/>
</dbReference>
<reference evidence="4 5" key="1">
    <citation type="journal article" date="2021" name="Elife">
        <title>Chloroplast acquisition without the gene transfer in kleptoplastic sea slugs, Plakobranchus ocellatus.</title>
        <authorList>
            <person name="Maeda T."/>
            <person name="Takahashi S."/>
            <person name="Yoshida T."/>
            <person name="Shimamura S."/>
            <person name="Takaki Y."/>
            <person name="Nagai Y."/>
            <person name="Toyoda A."/>
            <person name="Suzuki Y."/>
            <person name="Arimoto A."/>
            <person name="Ishii H."/>
            <person name="Satoh N."/>
            <person name="Nishiyama T."/>
            <person name="Hasebe M."/>
            <person name="Maruyama T."/>
            <person name="Minagawa J."/>
            <person name="Obokata J."/>
            <person name="Shigenobu S."/>
        </authorList>
    </citation>
    <scope>NUCLEOTIDE SEQUENCE [LARGE SCALE GENOMIC DNA]</scope>
</reference>
<evidence type="ECO:0000256" key="1">
    <source>
        <dbReference type="ARBA" id="ARBA00022741"/>
    </source>
</evidence>
<dbReference type="Gene3D" id="1.10.8.60">
    <property type="match status" value="1"/>
</dbReference>
<dbReference type="SUPFAM" id="SSF52540">
    <property type="entry name" value="P-loop containing nucleoside triphosphate hydrolases"/>
    <property type="match status" value="1"/>
</dbReference>
<name>A0AAV3YYQ4_9GAST</name>
<evidence type="ECO:0000313" key="4">
    <source>
        <dbReference type="EMBL" id="GFN87507.1"/>
    </source>
</evidence>
<comment type="caution">
    <text evidence="4">The sequence shown here is derived from an EMBL/GenBank/DDBJ whole genome shotgun (WGS) entry which is preliminary data.</text>
</comment>